<evidence type="ECO:0000259" key="6">
    <source>
        <dbReference type="PROSITE" id="PS50994"/>
    </source>
</evidence>
<dbReference type="Pfam" id="PF17921">
    <property type="entry name" value="Integrase_H2C2"/>
    <property type="match status" value="1"/>
</dbReference>
<evidence type="ECO:0000256" key="4">
    <source>
        <dbReference type="ARBA" id="ARBA00022759"/>
    </source>
</evidence>
<feature type="region of interest" description="Disordered" evidence="5">
    <location>
        <begin position="1"/>
        <end position="52"/>
    </location>
</feature>
<evidence type="ECO:0000256" key="2">
    <source>
        <dbReference type="ARBA" id="ARBA00022695"/>
    </source>
</evidence>
<dbReference type="GO" id="GO:0015074">
    <property type="term" value="P:DNA integration"/>
    <property type="evidence" value="ECO:0007669"/>
    <property type="project" value="InterPro"/>
</dbReference>
<feature type="domain" description="Integrase catalytic" evidence="6">
    <location>
        <begin position="1684"/>
        <end position="1852"/>
    </location>
</feature>
<dbReference type="PANTHER" id="PTHR37984">
    <property type="entry name" value="PROTEIN CBG26694"/>
    <property type="match status" value="1"/>
</dbReference>
<dbReference type="CDD" id="cd00303">
    <property type="entry name" value="retropepsin_like"/>
    <property type="match status" value="1"/>
</dbReference>
<dbReference type="InterPro" id="IPR001584">
    <property type="entry name" value="Integrase_cat-core"/>
</dbReference>
<dbReference type="GO" id="GO:0003676">
    <property type="term" value="F:nucleic acid binding"/>
    <property type="evidence" value="ECO:0007669"/>
    <property type="project" value="InterPro"/>
</dbReference>
<evidence type="ECO:0000256" key="3">
    <source>
        <dbReference type="ARBA" id="ARBA00022722"/>
    </source>
</evidence>
<feature type="compositionally biased region" description="Low complexity" evidence="5">
    <location>
        <begin position="404"/>
        <end position="427"/>
    </location>
</feature>
<dbReference type="SUPFAM" id="SSF53098">
    <property type="entry name" value="Ribonuclease H-like"/>
    <property type="match status" value="1"/>
</dbReference>
<dbReference type="GO" id="GO:0016779">
    <property type="term" value="F:nucleotidyltransferase activity"/>
    <property type="evidence" value="ECO:0007669"/>
    <property type="project" value="UniProtKB-KW"/>
</dbReference>
<name>A0A7J6MEP4_PERCH</name>
<accession>A0A7J6MEP4</accession>
<keyword evidence="4" id="KW-0255">Endonuclease</keyword>
<feature type="region of interest" description="Disordered" evidence="5">
    <location>
        <begin position="70"/>
        <end position="106"/>
    </location>
</feature>
<keyword evidence="8" id="KW-1185">Reference proteome</keyword>
<keyword evidence="2" id="KW-0548">Nucleotidyltransferase</keyword>
<gene>
    <name evidence="7" type="ORF">FOL47_002280</name>
</gene>
<proteinExistence type="predicted"/>
<evidence type="ECO:0000256" key="5">
    <source>
        <dbReference type="SAM" id="MobiDB-lite"/>
    </source>
</evidence>
<evidence type="ECO:0000313" key="7">
    <source>
        <dbReference type="EMBL" id="KAF4670049.1"/>
    </source>
</evidence>
<organism evidence="7 8">
    <name type="scientific">Perkinsus chesapeaki</name>
    <name type="common">Clam parasite</name>
    <name type="synonym">Perkinsus andrewsi</name>
    <dbReference type="NCBI Taxonomy" id="330153"/>
    <lineage>
        <taxon>Eukaryota</taxon>
        <taxon>Sar</taxon>
        <taxon>Alveolata</taxon>
        <taxon>Perkinsozoa</taxon>
        <taxon>Perkinsea</taxon>
        <taxon>Perkinsida</taxon>
        <taxon>Perkinsidae</taxon>
        <taxon>Perkinsus</taxon>
    </lineage>
</organism>
<feature type="compositionally biased region" description="Basic and acidic residues" evidence="5">
    <location>
        <begin position="183"/>
        <end position="199"/>
    </location>
</feature>
<keyword evidence="1" id="KW-0808">Transferase</keyword>
<dbReference type="Gene3D" id="3.30.420.10">
    <property type="entry name" value="Ribonuclease H-like superfamily/Ribonuclease H"/>
    <property type="match status" value="1"/>
</dbReference>
<dbReference type="InterPro" id="IPR021109">
    <property type="entry name" value="Peptidase_aspartic_dom_sf"/>
</dbReference>
<feature type="region of interest" description="Disordered" evidence="5">
    <location>
        <begin position="580"/>
        <end position="600"/>
    </location>
</feature>
<sequence length="2061" mass="227454">MTTSPTSGKVDQEEAHIGTAKGSQDGQDKPVKSSDSTPLPESRLTVGTRRSNRLAGTYTRLYSLPLTRKEAVHEQVSQHHSQQPRLSVREHPRQDPQQPQLPVREHPRQGAIVEDHPSLLDFDLPYSKEHSGARVNIAPPVQVRDPPQLQQEVPANFLKVPRYSSTNRSSRFTDHVSDEEWRGATRTSEHLTSQWRDEGNAPFNDSDSSEPISTILRKWEMFCLAKWCSPHDVSSVRAFMGGVIEPKIREEIKRAYGRDSLSAQNLRSRYFYEEFYGFSLSYLSEHYTDSVYVTSILQKVLNLRQENEILSKHLEKAEELLDELKFCSSSRAVQLDIDHMSNSIMMSLGDPFRGWFYDALVSAHQLGAPVTFETVLDICRALRKRSRTVGPQRPYVPQPPPNISSMTSSSSSTTTSTTTTKPTGSSTNDGGNNVNFKTVIDSEAGPNGDPNQASEGRAHTFKPHNFKNRGCRRCYKGGHRAILCSAPAPRNVTSRCHCGAASHSAAECRTPASALSCERCGNHPSLPDQHPHRSGVCPYDLTQIQQLEKPKATPPANNLVRIDGEIGCDIPKLEIFSISLPDSTESRSPTKTPPTSPNREVSLAVAELSSGTTNTPTQPCTSIKVGLPDSPSSASVCALALWDTGASGTFIRIDVLKKLAEKANLRLHSSSSGEGVASATLADNQTQIKLLGVCSLTLTSPKTSATVKAYVTDRLSYPVVIGVPSLFALQARLSFSSDGIVEILTGTSDTPNVSTTPTTEVFNTLAATGGHSGTVVIEDKSLMLLLPPAVEDTGYAPGGFFRLALQSVHHLDQPSTTYPSLLDTDAASTTTTSPTTPSDTLLVDYTRGGRLVIDFKPNDVENYECHGWHATVSRAQRSLKGRTAEEFRQIDTAIEKLLASGFVGYMPLRCTAKPPPRSVLARLYSRNPLVRDTYLACDDYLQRHYPLFVPSQFVFKASLTTPCRVVYDARYSNRLLTPPTRTRWDLQSFLVTACTRPVAHCMDIASAFNQVLWTPRSSALCATLIQKPTASTSSSGVPILLLWASMAFGLNASPAGLELATGEVATEARSLTSTLAISPNDFPDPCPSLPPHYCIGHDYSLPVLQAAFTRPTHADNKFVNLLREPCWKDYVDDWLLAGYHVRQVEYNKNLMEAAANFRGFTFPEAKQFSTWRIPDDANKTLLGYKVTTSDGLQLIFDVQKAEHDNVTKKALSKRLSALYDPLGRYLEYSMQARLIWRRIVQSISSPNAKESWNQLVRRELVQEVNDWIDVVSNLNAVPRFIPLDSGPLVDGSSQIIVSCDASGIGWAIDVRARLRLPDKQCPISPRLKGRGGLFPITKSNSISQIVSGSTTAPEVGTTPRKELHALQQASAEVKRLCDLARLRYSTSSVIICTDSLINLQRLRWLGRMTYDEALIKAKHGKKRQLSEFDLKRLLAIRDDLLRLPIPAVVVHVPSALNLADGASRCHTSPVVDMESLSLLLDNLQLRPCYEVPSLSEQLVSEDGCIEDNEDLALCHLSPRAGQMPVPLPEDDTLPQLTESDLASLDALICESLATDTFFNAIYLYLNGQKIDGSLPIEKIKRSANLYLIIDGKLYRGVLQRPDGEIIHQRVIGRGAHHLQRKIILTIHIEHSHLGSRALVRKVRSLYYWPGLEKDVKNALKLCRPCIRTKSLRTFNTSAGAKNVSSLLPGQVQGMDLYLPQVQMPNAGGHASKEVSGCLVLTDLVSGFLSTYLLHGSVTASSVITALNCVFSNTITPTIIMHDNAKAFLSKGVSTWLTNRGVQQLATPVYCPELSLWERSHRELTRAVKSTVNDHTNKKQWWEVVVDAANSLNDIPLDDQLWVSPRMLLFPHYTPQAFLDKDNPSVGNLATRLVPVTDSRSAQRLRETALESHRVSVLGYLRYWESQREKSRARVLEGHRHGRNCDLPVGTEVYHYVTTNAKLQARMKGPFRVAAPVDGATVLLQGFNGDCFKAWVTNVVPIPPWPSTTAQDDSANHFEDEASAKPTMTTTMAESGVATEANSTLPVHTAPPVPSNQYLNRLPFEWNLGDLPPLVVLPPPGR</sequence>
<feature type="region of interest" description="Disordered" evidence="5">
    <location>
        <begin position="183"/>
        <end position="208"/>
    </location>
</feature>
<dbReference type="PANTHER" id="PTHR37984:SF5">
    <property type="entry name" value="PROTEIN NYNRIN-LIKE"/>
    <property type="match status" value="1"/>
</dbReference>
<dbReference type="InterPro" id="IPR041588">
    <property type="entry name" value="Integrase_H2C2"/>
</dbReference>
<evidence type="ECO:0000313" key="8">
    <source>
        <dbReference type="Proteomes" id="UP000591131"/>
    </source>
</evidence>
<feature type="region of interest" description="Disordered" evidence="5">
    <location>
        <begin position="387"/>
        <end position="462"/>
    </location>
</feature>
<dbReference type="InterPro" id="IPR050951">
    <property type="entry name" value="Retrovirus_Pol_polyprotein"/>
</dbReference>
<dbReference type="Gene3D" id="2.40.70.10">
    <property type="entry name" value="Acid Proteases"/>
    <property type="match status" value="1"/>
</dbReference>
<comment type="caution">
    <text evidence="7">The sequence shown here is derived from an EMBL/GenBank/DDBJ whole genome shotgun (WGS) entry which is preliminary data.</text>
</comment>
<protein>
    <recommendedName>
        <fullName evidence="6">Integrase catalytic domain-containing protein</fullName>
    </recommendedName>
</protein>
<dbReference type="EMBL" id="JAAPAO010000160">
    <property type="protein sequence ID" value="KAF4670049.1"/>
    <property type="molecule type" value="Genomic_DNA"/>
</dbReference>
<keyword evidence="4" id="KW-0378">Hydrolase</keyword>
<dbReference type="GO" id="GO:0004519">
    <property type="term" value="F:endonuclease activity"/>
    <property type="evidence" value="ECO:0007669"/>
    <property type="project" value="UniProtKB-KW"/>
</dbReference>
<dbReference type="Proteomes" id="UP000591131">
    <property type="component" value="Unassembled WGS sequence"/>
</dbReference>
<dbReference type="Gene3D" id="1.10.340.70">
    <property type="match status" value="1"/>
</dbReference>
<dbReference type="OrthoDB" id="95964at2759"/>
<dbReference type="InterPro" id="IPR012337">
    <property type="entry name" value="RNaseH-like_sf"/>
</dbReference>
<dbReference type="PROSITE" id="PS50994">
    <property type="entry name" value="INTEGRASE"/>
    <property type="match status" value="1"/>
</dbReference>
<reference evidence="7 8" key="1">
    <citation type="submission" date="2020-04" db="EMBL/GenBank/DDBJ databases">
        <title>Perkinsus chesapeaki whole genome sequence.</title>
        <authorList>
            <person name="Bogema D.R."/>
        </authorList>
    </citation>
    <scope>NUCLEOTIDE SEQUENCE [LARGE SCALE GENOMIC DNA]</scope>
    <source>
        <strain evidence="7">ATCC PRA-425</strain>
    </source>
</reference>
<keyword evidence="3" id="KW-0540">Nuclease</keyword>
<dbReference type="InterPro" id="IPR036397">
    <property type="entry name" value="RNaseH_sf"/>
</dbReference>
<evidence type="ECO:0000256" key="1">
    <source>
        <dbReference type="ARBA" id="ARBA00022679"/>
    </source>
</evidence>